<feature type="coiled-coil region" evidence="1">
    <location>
        <begin position="122"/>
        <end position="218"/>
    </location>
</feature>
<evidence type="ECO:0000313" key="3">
    <source>
        <dbReference type="Proteomes" id="UP000030675"/>
    </source>
</evidence>
<gene>
    <name evidence="2" type="ORF">PLEI_2975</name>
</gene>
<accession>V5H2I6</accession>
<dbReference type="AlphaFoldDB" id="V5H2I6"/>
<organism evidence="2 3">
    <name type="scientific">Photobacterium leiognathi lrivu.4.1</name>
    <dbReference type="NCBI Taxonomy" id="1248232"/>
    <lineage>
        <taxon>Bacteria</taxon>
        <taxon>Pseudomonadati</taxon>
        <taxon>Pseudomonadota</taxon>
        <taxon>Gammaproteobacteria</taxon>
        <taxon>Vibrionales</taxon>
        <taxon>Vibrionaceae</taxon>
        <taxon>Photobacterium</taxon>
    </lineage>
</organism>
<dbReference type="RefSeq" id="WP_023934127.1">
    <property type="nucleotide sequence ID" value="NZ_DF196820.1"/>
</dbReference>
<evidence type="ECO:0000313" key="2">
    <source>
        <dbReference type="EMBL" id="GAD31317.1"/>
    </source>
</evidence>
<dbReference type="EMBL" id="DF196820">
    <property type="protein sequence ID" value="GAD31317.1"/>
    <property type="molecule type" value="Genomic_DNA"/>
</dbReference>
<keyword evidence="1" id="KW-0175">Coiled coil</keyword>
<dbReference type="Proteomes" id="UP000030675">
    <property type="component" value="Unassembled WGS sequence"/>
</dbReference>
<evidence type="ECO:0000256" key="1">
    <source>
        <dbReference type="SAM" id="Coils"/>
    </source>
</evidence>
<proteinExistence type="predicted"/>
<protein>
    <submittedName>
        <fullName evidence="2">Uncharacterized protein</fullName>
    </submittedName>
</protein>
<sequence length="248" mass="28424">MARPKTYSDQDIIETAMQLVQQKKEVKAWRIREILGRGKLTSIQSDLDRLIADNEINIEVDETEVNNDVVTIDDTLNVDLPVEIFDTFKIVETELSASLLDLLQRLNNEEHKHHNQLTKTRLSQATKALEDAISAKARAETEVIESENRVRLNERINDLIGSNAKLEQGLNNQQIENEKLLDLNAEKLNEINETKAINNNLVNQNNELNKNNLELTTEVKFNNERIAELNESLKDKDSQINNFVQSIK</sequence>
<reference evidence="3" key="1">
    <citation type="submission" date="2012-12" db="EMBL/GenBank/DDBJ databases">
        <title>Genome Sequence of Photobacterium leiognathi lrivu.4.1.</title>
        <authorList>
            <person name="Urbanczyk H."/>
            <person name="Ogura Y."/>
            <person name="Hayashi T."/>
            <person name="Dunlap P.V."/>
        </authorList>
    </citation>
    <scope>NUCLEOTIDE SEQUENCE [LARGE SCALE GENOMIC DNA]</scope>
    <source>
        <strain evidence="3">lrivu.4.1</strain>
    </source>
</reference>
<dbReference type="eggNOG" id="ENOG5031W78">
    <property type="taxonomic scope" value="Bacteria"/>
</dbReference>
<name>V5H2I6_PHOLE</name>
<dbReference type="HOGENOM" id="CLU_1119350_0_0_6"/>